<reference evidence="2 3" key="1">
    <citation type="submission" date="2020-03" db="EMBL/GenBank/DDBJ databases">
        <title>Bradyrhizobium diversity isolated from nodules of Indigofera sp.</title>
        <authorList>
            <person name="Klepa M."/>
            <person name="Helene L."/>
            <person name="Hungria M."/>
        </authorList>
    </citation>
    <scope>NUCLEOTIDE SEQUENCE [LARGE SCALE GENOMIC DNA]</scope>
    <source>
        <strain evidence="2 3">WSM 1791</strain>
    </source>
</reference>
<dbReference type="Pfam" id="PF13673">
    <property type="entry name" value="Acetyltransf_10"/>
    <property type="match status" value="1"/>
</dbReference>
<gene>
    <name evidence="2" type="ORF">HCN58_27180</name>
</gene>
<name>A0A7Y4GWZ2_9BRAD</name>
<evidence type="ECO:0000259" key="1">
    <source>
        <dbReference type="PROSITE" id="PS51186"/>
    </source>
</evidence>
<dbReference type="AlphaFoldDB" id="A0A7Y4GWZ2"/>
<dbReference type="InterPro" id="IPR016181">
    <property type="entry name" value="Acyl_CoA_acyltransferase"/>
</dbReference>
<dbReference type="PROSITE" id="PS51186">
    <property type="entry name" value="GNAT"/>
    <property type="match status" value="1"/>
</dbReference>
<sequence length="133" mass="15116">MLALRQEILVVEQQSPYSDLDFADQTASHLLAKIGADFVAYARCTWPSEETAFASFGRVVVSKQYRGTGLGKELVQRSLARLGEESCDIVIGAQLYLENFYSHFGFVRDGEPYDDVGVPHLRMRLRHEYARRI</sequence>
<accession>A0A7Y4GWZ2</accession>
<feature type="domain" description="N-acetyltransferase" evidence="1">
    <location>
        <begin position="1"/>
        <end position="128"/>
    </location>
</feature>
<keyword evidence="2" id="KW-0808">Transferase</keyword>
<evidence type="ECO:0000313" key="2">
    <source>
        <dbReference type="EMBL" id="NOJ43207.1"/>
    </source>
</evidence>
<dbReference type="SUPFAM" id="SSF55729">
    <property type="entry name" value="Acyl-CoA N-acyltransferases (Nat)"/>
    <property type="match status" value="1"/>
</dbReference>
<comment type="caution">
    <text evidence="2">The sequence shown here is derived from an EMBL/GenBank/DDBJ whole genome shotgun (WGS) entry which is preliminary data.</text>
</comment>
<organism evidence="2 3">
    <name type="scientific">Bradyrhizobium australiense</name>
    <dbReference type="NCBI Taxonomy" id="2721161"/>
    <lineage>
        <taxon>Bacteria</taxon>
        <taxon>Pseudomonadati</taxon>
        <taxon>Pseudomonadota</taxon>
        <taxon>Alphaproteobacteria</taxon>
        <taxon>Hyphomicrobiales</taxon>
        <taxon>Nitrobacteraceae</taxon>
        <taxon>Bradyrhizobium</taxon>
    </lineage>
</organism>
<keyword evidence="3" id="KW-1185">Reference proteome</keyword>
<dbReference type="InterPro" id="IPR000182">
    <property type="entry name" value="GNAT_dom"/>
</dbReference>
<proteinExistence type="predicted"/>
<dbReference type="GO" id="GO:0016747">
    <property type="term" value="F:acyltransferase activity, transferring groups other than amino-acyl groups"/>
    <property type="evidence" value="ECO:0007669"/>
    <property type="project" value="InterPro"/>
</dbReference>
<evidence type="ECO:0000313" key="3">
    <source>
        <dbReference type="Proteomes" id="UP000544122"/>
    </source>
</evidence>
<dbReference type="EMBL" id="JAAVLX010000009">
    <property type="protein sequence ID" value="NOJ43207.1"/>
    <property type="molecule type" value="Genomic_DNA"/>
</dbReference>
<dbReference type="CDD" id="cd04301">
    <property type="entry name" value="NAT_SF"/>
    <property type="match status" value="1"/>
</dbReference>
<dbReference type="Proteomes" id="UP000544122">
    <property type="component" value="Unassembled WGS sequence"/>
</dbReference>
<dbReference type="Gene3D" id="3.40.630.30">
    <property type="match status" value="1"/>
</dbReference>
<protein>
    <submittedName>
        <fullName evidence="2">GNAT family N-acetyltransferase</fullName>
    </submittedName>
</protein>